<keyword evidence="3" id="KW-1185">Reference proteome</keyword>
<sequence length="134" mass="14664">PFLVLEPNSVSATCSVSCVCRSALIASSIFFFFFFTAGFLLVWSARSVGFKLPAFSTICGLPNHQRLQLPQQYKNQCSESQNQLTENAFICTKCWGKGKGEQKEQKLLPGRGISLPLLGESNPPGKTSTQWLGA</sequence>
<organism evidence="2 3">
    <name type="scientific">Anguilla anguilla</name>
    <name type="common">European freshwater eel</name>
    <name type="synonym">Muraena anguilla</name>
    <dbReference type="NCBI Taxonomy" id="7936"/>
    <lineage>
        <taxon>Eukaryota</taxon>
        <taxon>Metazoa</taxon>
        <taxon>Chordata</taxon>
        <taxon>Craniata</taxon>
        <taxon>Vertebrata</taxon>
        <taxon>Euteleostomi</taxon>
        <taxon>Actinopterygii</taxon>
        <taxon>Neopterygii</taxon>
        <taxon>Teleostei</taxon>
        <taxon>Anguilliformes</taxon>
        <taxon>Anguillidae</taxon>
        <taxon>Anguilla</taxon>
    </lineage>
</organism>
<protein>
    <submittedName>
        <fullName evidence="2">Uncharacterized protein</fullName>
    </submittedName>
</protein>
<reference evidence="2" key="1">
    <citation type="submission" date="2021-01" db="EMBL/GenBank/DDBJ databases">
        <title>A chromosome-scale assembly of European eel, Anguilla anguilla.</title>
        <authorList>
            <person name="Henkel C."/>
            <person name="Jong-Raadsen S.A."/>
            <person name="Dufour S."/>
            <person name="Weltzien F.-A."/>
            <person name="Palstra A.P."/>
            <person name="Pelster B."/>
            <person name="Spaink H.P."/>
            <person name="Van Den Thillart G.E."/>
            <person name="Jansen H."/>
            <person name="Zahm M."/>
            <person name="Klopp C."/>
            <person name="Cedric C."/>
            <person name="Louis A."/>
            <person name="Berthelot C."/>
            <person name="Parey E."/>
            <person name="Roest Crollius H."/>
            <person name="Montfort J."/>
            <person name="Robinson-Rechavi M."/>
            <person name="Bucao C."/>
            <person name="Bouchez O."/>
            <person name="Gislard M."/>
            <person name="Lluch J."/>
            <person name="Milhes M."/>
            <person name="Lampietro C."/>
            <person name="Lopez Roques C."/>
            <person name="Donnadieu C."/>
            <person name="Braasch I."/>
            <person name="Desvignes T."/>
            <person name="Postlethwait J."/>
            <person name="Bobe J."/>
            <person name="Guiguen Y."/>
            <person name="Dirks R."/>
        </authorList>
    </citation>
    <scope>NUCLEOTIDE SEQUENCE</scope>
    <source>
        <strain evidence="2">Tag_6206</strain>
        <tissue evidence="2">Liver</tissue>
    </source>
</reference>
<evidence type="ECO:0000256" key="1">
    <source>
        <dbReference type="SAM" id="Phobius"/>
    </source>
</evidence>
<keyword evidence="1" id="KW-1133">Transmembrane helix</keyword>
<evidence type="ECO:0000313" key="2">
    <source>
        <dbReference type="EMBL" id="KAG5830176.1"/>
    </source>
</evidence>
<feature type="non-terminal residue" evidence="2">
    <location>
        <position position="1"/>
    </location>
</feature>
<proteinExistence type="predicted"/>
<evidence type="ECO:0000313" key="3">
    <source>
        <dbReference type="Proteomes" id="UP001044222"/>
    </source>
</evidence>
<feature type="transmembrane region" description="Helical" evidence="1">
    <location>
        <begin position="23"/>
        <end position="43"/>
    </location>
</feature>
<dbReference type="Proteomes" id="UP001044222">
    <property type="component" value="Unassembled WGS sequence"/>
</dbReference>
<comment type="caution">
    <text evidence="2">The sequence shown here is derived from an EMBL/GenBank/DDBJ whole genome shotgun (WGS) entry which is preliminary data.</text>
</comment>
<keyword evidence="1" id="KW-0472">Membrane</keyword>
<accession>A0A9D3LHP2</accession>
<gene>
    <name evidence="2" type="ORF">ANANG_G00315490</name>
</gene>
<keyword evidence="1" id="KW-0812">Transmembrane</keyword>
<dbReference type="AlphaFoldDB" id="A0A9D3LHP2"/>
<name>A0A9D3LHP2_ANGAN</name>
<dbReference type="EMBL" id="JAFIRN010000027">
    <property type="protein sequence ID" value="KAG5830176.1"/>
    <property type="molecule type" value="Genomic_DNA"/>
</dbReference>